<comment type="caution">
    <text evidence="2">The sequence shown here is derived from an EMBL/GenBank/DDBJ whole genome shotgun (WGS) entry which is preliminary data.</text>
</comment>
<gene>
    <name evidence="2" type="ORF">GCM10010151_08350</name>
</gene>
<evidence type="ECO:0000313" key="3">
    <source>
        <dbReference type="Proteomes" id="UP001501822"/>
    </source>
</evidence>
<accession>A0ABP3FPC0</accession>
<evidence type="ECO:0008006" key="4">
    <source>
        <dbReference type="Google" id="ProtNLM"/>
    </source>
</evidence>
<keyword evidence="3" id="KW-1185">Reference proteome</keyword>
<evidence type="ECO:0000256" key="1">
    <source>
        <dbReference type="SAM" id="MobiDB-lite"/>
    </source>
</evidence>
<sequence length="222" mass="24327">MVTGTPGPRAAGRRPSRPESYPPDEAGSLRRIRRYAVPRWMIEQATERRLAGDWRGACAAANVDVAFDLAGIARDHGAAVAAELEAPGPVRVRCRGEWHVVGFRDGALQVPHGEDERRRERALGALGGAINGCSAVLPIVRSGTGRLPRALREQRRELFLRAERGDTPGVIRLLAGGARIDASDRWGRSARDHITQRRRADLEFVLRGPDHDRPDAGGDHPR</sequence>
<feature type="compositionally biased region" description="Low complexity" evidence="1">
    <location>
        <begin position="1"/>
        <end position="10"/>
    </location>
</feature>
<feature type="region of interest" description="Disordered" evidence="1">
    <location>
        <begin position="202"/>
        <end position="222"/>
    </location>
</feature>
<organism evidence="2 3">
    <name type="scientific">Actinoallomurus spadix</name>
    <dbReference type="NCBI Taxonomy" id="79912"/>
    <lineage>
        <taxon>Bacteria</taxon>
        <taxon>Bacillati</taxon>
        <taxon>Actinomycetota</taxon>
        <taxon>Actinomycetes</taxon>
        <taxon>Streptosporangiales</taxon>
        <taxon>Thermomonosporaceae</taxon>
        <taxon>Actinoallomurus</taxon>
    </lineage>
</organism>
<dbReference type="RefSeq" id="WP_252804527.1">
    <property type="nucleotide sequence ID" value="NZ_BAAABM010000007.1"/>
</dbReference>
<reference evidence="3" key="1">
    <citation type="journal article" date="2019" name="Int. J. Syst. Evol. Microbiol.">
        <title>The Global Catalogue of Microorganisms (GCM) 10K type strain sequencing project: providing services to taxonomists for standard genome sequencing and annotation.</title>
        <authorList>
            <consortium name="The Broad Institute Genomics Platform"/>
            <consortium name="The Broad Institute Genome Sequencing Center for Infectious Disease"/>
            <person name="Wu L."/>
            <person name="Ma J."/>
        </authorList>
    </citation>
    <scope>NUCLEOTIDE SEQUENCE [LARGE SCALE GENOMIC DNA]</scope>
    <source>
        <strain evidence="3">JCM 3146</strain>
    </source>
</reference>
<proteinExistence type="predicted"/>
<protein>
    <recommendedName>
        <fullName evidence="4">Ankyrin repeat domain-containing protein</fullName>
    </recommendedName>
</protein>
<name>A0ABP3FPC0_9ACTN</name>
<feature type="region of interest" description="Disordered" evidence="1">
    <location>
        <begin position="1"/>
        <end position="26"/>
    </location>
</feature>
<evidence type="ECO:0000313" key="2">
    <source>
        <dbReference type="EMBL" id="GAA0320960.1"/>
    </source>
</evidence>
<dbReference type="Proteomes" id="UP001501822">
    <property type="component" value="Unassembled WGS sequence"/>
</dbReference>
<dbReference type="EMBL" id="BAAABM010000007">
    <property type="protein sequence ID" value="GAA0320960.1"/>
    <property type="molecule type" value="Genomic_DNA"/>
</dbReference>